<dbReference type="AlphaFoldDB" id="A0A0E9SAR9"/>
<reference evidence="1" key="1">
    <citation type="submission" date="2014-11" db="EMBL/GenBank/DDBJ databases">
        <authorList>
            <person name="Amaro Gonzalez C."/>
        </authorList>
    </citation>
    <scope>NUCLEOTIDE SEQUENCE</scope>
</reference>
<dbReference type="EMBL" id="GBXM01070807">
    <property type="protein sequence ID" value="JAH37770.1"/>
    <property type="molecule type" value="Transcribed_RNA"/>
</dbReference>
<name>A0A0E9SAR9_ANGAN</name>
<reference evidence="1" key="2">
    <citation type="journal article" date="2015" name="Fish Shellfish Immunol.">
        <title>Early steps in the European eel (Anguilla anguilla)-Vibrio vulnificus interaction in the gills: Role of the RtxA13 toxin.</title>
        <authorList>
            <person name="Callol A."/>
            <person name="Pajuelo D."/>
            <person name="Ebbesson L."/>
            <person name="Teles M."/>
            <person name="MacKenzie S."/>
            <person name="Amaro C."/>
        </authorList>
    </citation>
    <scope>NUCLEOTIDE SEQUENCE</scope>
</reference>
<protein>
    <submittedName>
        <fullName evidence="1">Uncharacterized protein</fullName>
    </submittedName>
</protein>
<evidence type="ECO:0000313" key="1">
    <source>
        <dbReference type="EMBL" id="JAH37770.1"/>
    </source>
</evidence>
<organism evidence="1">
    <name type="scientific">Anguilla anguilla</name>
    <name type="common">European freshwater eel</name>
    <name type="synonym">Muraena anguilla</name>
    <dbReference type="NCBI Taxonomy" id="7936"/>
    <lineage>
        <taxon>Eukaryota</taxon>
        <taxon>Metazoa</taxon>
        <taxon>Chordata</taxon>
        <taxon>Craniata</taxon>
        <taxon>Vertebrata</taxon>
        <taxon>Euteleostomi</taxon>
        <taxon>Actinopterygii</taxon>
        <taxon>Neopterygii</taxon>
        <taxon>Teleostei</taxon>
        <taxon>Anguilliformes</taxon>
        <taxon>Anguillidae</taxon>
        <taxon>Anguilla</taxon>
    </lineage>
</organism>
<proteinExistence type="predicted"/>
<accession>A0A0E9SAR9</accession>
<sequence length="60" mass="6805">MQVWHVGLVSATGGQFNKRERLFLFEPRFAKPLERVVCGLCHEYKNAACAGPVWDNVLQS</sequence>